<dbReference type="HOGENOM" id="CLU_112375_1_0_7"/>
<dbReference type="AlphaFoldDB" id="Q1MNR3"/>
<reference evidence="1 2" key="1">
    <citation type="submission" date="2005-11" db="EMBL/GenBank/DDBJ databases">
        <title>The complete genome sequence of Lawsonia intracellularis: the causative agent of proliferative enteropathy.</title>
        <authorList>
            <person name="Kaur K."/>
            <person name="Zhang Q."/>
            <person name="Beckler D."/>
            <person name="Munir S."/>
            <person name="Li L."/>
            <person name="Kinsley K."/>
            <person name="Herron L."/>
            <person name="Peterson A."/>
            <person name="May B."/>
            <person name="Singh S."/>
            <person name="Gebhart C."/>
            <person name="Kapur V."/>
        </authorList>
    </citation>
    <scope>NUCLEOTIDE SEQUENCE [LARGE SCALE GENOMIC DNA]</scope>
    <source>
        <strain evidence="1 2">PHE/MN1-00</strain>
        <plasmid evidence="2">pLaw3</plasmid>
    </source>
</reference>
<protein>
    <recommendedName>
        <fullName evidence="3">DUF1320 domain-containing protein</fullName>
    </recommendedName>
</protein>
<gene>
    <name evidence="1" type="ordered locus">LIC068</name>
</gene>
<geneLocation type="plasmid" evidence="2">
    <name>pLaw3</name>
</geneLocation>
<dbReference type="InterPro" id="IPR009752">
    <property type="entry name" value="Phage_Mu_GpJ"/>
</dbReference>
<accession>Q1MNR3</accession>
<dbReference type="KEGG" id="lip:LIC068"/>
<sequence>MYVQYKDLQTQFGEAEMLALCGDEDGNIDMPRLTEVINQASSEADSYLGKRYIVPVEPVPPVLRFIVGDMVRYRLTSAEALETSLIVQRYQQAIAWLIKVSQGEIVLPLPTVNSEEQMVVIDAGTRLWKVTGARYKKAQETPLPARLTI</sequence>
<keyword evidence="2" id="KW-1185">Reference proteome</keyword>
<evidence type="ECO:0000313" key="1">
    <source>
        <dbReference type="EMBL" id="CAJ54020.1"/>
    </source>
</evidence>
<dbReference type="OrthoDB" id="9805172at2"/>
<proteinExistence type="predicted"/>
<keyword evidence="1" id="KW-0614">Plasmid</keyword>
<evidence type="ECO:0008006" key="3">
    <source>
        <dbReference type="Google" id="ProtNLM"/>
    </source>
</evidence>
<dbReference type="RefSeq" id="WP_011527387.1">
    <property type="nucleotide sequence ID" value="NC_008014.1"/>
</dbReference>
<dbReference type="Proteomes" id="UP000002430">
    <property type="component" value="Plasmid 3"/>
</dbReference>
<evidence type="ECO:0000313" key="2">
    <source>
        <dbReference type="Proteomes" id="UP000002430"/>
    </source>
</evidence>
<organism evidence="1 2">
    <name type="scientific">Lawsonia intracellularis (strain PHE/MN1-00)</name>
    <dbReference type="NCBI Taxonomy" id="363253"/>
    <lineage>
        <taxon>Bacteria</taxon>
        <taxon>Pseudomonadati</taxon>
        <taxon>Thermodesulfobacteriota</taxon>
        <taxon>Desulfovibrionia</taxon>
        <taxon>Desulfovibrionales</taxon>
        <taxon>Desulfovibrionaceae</taxon>
        <taxon>Lawsonia</taxon>
    </lineage>
</organism>
<dbReference type="Pfam" id="PF07030">
    <property type="entry name" value="Phage_Mu_Gp36"/>
    <property type="match status" value="1"/>
</dbReference>
<name>Q1MNR3_LAWIP</name>
<dbReference type="EMBL" id="AM180255">
    <property type="protein sequence ID" value="CAJ54020.1"/>
    <property type="molecule type" value="Genomic_DNA"/>
</dbReference>